<name>A0A9E7GM76_9LILI</name>
<reference evidence="1" key="1">
    <citation type="submission" date="2022-05" db="EMBL/GenBank/DDBJ databases">
        <title>The Musa troglodytarum L. genome provides insights into the mechanism of non-climacteric behaviour and enrichment of carotenoids.</title>
        <authorList>
            <person name="Wang J."/>
        </authorList>
    </citation>
    <scope>NUCLEOTIDE SEQUENCE</scope>
    <source>
        <tissue evidence="1">Leaf</tissue>
    </source>
</reference>
<evidence type="ECO:0000313" key="2">
    <source>
        <dbReference type="Proteomes" id="UP001055439"/>
    </source>
</evidence>
<protein>
    <submittedName>
        <fullName evidence="1">Uncharacterized protein</fullName>
    </submittedName>
</protein>
<keyword evidence="2" id="KW-1185">Reference proteome</keyword>
<proteinExistence type="predicted"/>
<dbReference type="AlphaFoldDB" id="A0A9E7GM76"/>
<evidence type="ECO:0000313" key="1">
    <source>
        <dbReference type="EMBL" id="URE13728.1"/>
    </source>
</evidence>
<gene>
    <name evidence="1" type="ORF">MUK42_09955</name>
</gene>
<dbReference type="Proteomes" id="UP001055439">
    <property type="component" value="Chromosome 6"/>
</dbReference>
<accession>A0A9E7GM76</accession>
<organism evidence="1 2">
    <name type="scientific">Musa troglodytarum</name>
    <name type="common">fe'i banana</name>
    <dbReference type="NCBI Taxonomy" id="320322"/>
    <lineage>
        <taxon>Eukaryota</taxon>
        <taxon>Viridiplantae</taxon>
        <taxon>Streptophyta</taxon>
        <taxon>Embryophyta</taxon>
        <taxon>Tracheophyta</taxon>
        <taxon>Spermatophyta</taxon>
        <taxon>Magnoliopsida</taxon>
        <taxon>Liliopsida</taxon>
        <taxon>Zingiberales</taxon>
        <taxon>Musaceae</taxon>
        <taxon>Musa</taxon>
    </lineage>
</organism>
<sequence>MDFGIYSCGRQRGVTESWQQSELRGASSLPSTEGLGLLLYATQVSAALVCLLRDGGEDRANYQRVVVRISTKWRSISKFVSAGKNE</sequence>
<dbReference type="EMBL" id="CP097508">
    <property type="protein sequence ID" value="URE13728.1"/>
    <property type="molecule type" value="Genomic_DNA"/>
</dbReference>